<gene>
    <name evidence="3" type="primary">metS</name>
    <name evidence="3" type="ORF">MUN33_10855</name>
</gene>
<sequence>MSTTAIIMMVLFMVFLWGGLVVAAVNLKNHSDEESGELGTAPGTDDETLVVHASSHPEG</sequence>
<dbReference type="PROSITE" id="PS00430">
    <property type="entry name" value="TONB_DEPENDENT_REC_1"/>
    <property type="match status" value="1"/>
</dbReference>
<keyword evidence="2" id="KW-1133">Transmembrane helix</keyword>
<feature type="region of interest" description="Disordered" evidence="1">
    <location>
        <begin position="32"/>
        <end position="59"/>
    </location>
</feature>
<dbReference type="EMBL" id="JALIEA010000017">
    <property type="protein sequence ID" value="MCJ7859203.1"/>
    <property type="molecule type" value="Genomic_DNA"/>
</dbReference>
<dbReference type="InterPro" id="IPR010916">
    <property type="entry name" value="TonB_box_CS"/>
</dbReference>
<keyword evidence="4" id="KW-1185">Reference proteome</keyword>
<dbReference type="AlphaFoldDB" id="A0A9X1WIS9"/>
<dbReference type="Pfam" id="PF16951">
    <property type="entry name" value="MaAIMP_sms"/>
    <property type="match status" value="1"/>
</dbReference>
<proteinExistence type="predicted"/>
<dbReference type="RefSeq" id="WP_244804936.1">
    <property type="nucleotide sequence ID" value="NZ_JALIEA010000017.1"/>
</dbReference>
<dbReference type="NCBIfam" id="NF033494">
    <property type="entry name" value="NSS_import_MetS"/>
    <property type="match status" value="1"/>
</dbReference>
<accession>A0A9X1WIS9</accession>
<dbReference type="NCBIfam" id="NF033493">
    <property type="entry name" value="MetS_like_NSS"/>
    <property type="match status" value="1"/>
</dbReference>
<dbReference type="Proteomes" id="UP001139207">
    <property type="component" value="Unassembled WGS sequence"/>
</dbReference>
<dbReference type="InterPro" id="IPR031596">
    <property type="entry name" value="MaAIMP_sms"/>
</dbReference>
<keyword evidence="2" id="KW-0812">Transmembrane</keyword>
<protein>
    <submittedName>
        <fullName evidence="3">Methionine/alanine import NSS transporter subunit MetS</fullName>
    </submittedName>
</protein>
<feature type="transmembrane region" description="Helical" evidence="2">
    <location>
        <begin position="6"/>
        <end position="27"/>
    </location>
</feature>
<comment type="caution">
    <text evidence="3">The sequence shown here is derived from an EMBL/GenBank/DDBJ whole genome shotgun (WGS) entry which is preliminary data.</text>
</comment>
<organism evidence="3 4">
    <name type="scientific">Corynebacterium kalidii</name>
    <dbReference type="NCBI Taxonomy" id="2931982"/>
    <lineage>
        <taxon>Bacteria</taxon>
        <taxon>Bacillati</taxon>
        <taxon>Actinomycetota</taxon>
        <taxon>Actinomycetes</taxon>
        <taxon>Mycobacteriales</taxon>
        <taxon>Corynebacteriaceae</taxon>
        <taxon>Corynebacterium</taxon>
    </lineage>
</organism>
<evidence type="ECO:0000313" key="3">
    <source>
        <dbReference type="EMBL" id="MCJ7859203.1"/>
    </source>
</evidence>
<evidence type="ECO:0000313" key="4">
    <source>
        <dbReference type="Proteomes" id="UP001139207"/>
    </source>
</evidence>
<evidence type="ECO:0000256" key="1">
    <source>
        <dbReference type="SAM" id="MobiDB-lite"/>
    </source>
</evidence>
<reference evidence="3" key="1">
    <citation type="submission" date="2022-04" db="EMBL/GenBank/DDBJ databases">
        <title>Corynebacterium kalidii LD5P10.</title>
        <authorList>
            <person name="Sun J.Q."/>
        </authorList>
    </citation>
    <scope>NUCLEOTIDE SEQUENCE</scope>
    <source>
        <strain evidence="3">LD5P10</strain>
    </source>
</reference>
<keyword evidence="2" id="KW-0472">Membrane</keyword>
<evidence type="ECO:0000256" key="2">
    <source>
        <dbReference type="SAM" id="Phobius"/>
    </source>
</evidence>
<name>A0A9X1WIS9_9CORY</name>